<dbReference type="PRINTS" id="PR01210">
    <property type="entry name" value="GGTRANSPTASE"/>
</dbReference>
<dbReference type="Pfam" id="PF01019">
    <property type="entry name" value="G_glu_transpept"/>
    <property type="match status" value="3"/>
</dbReference>
<dbReference type="SUPFAM" id="SSF56235">
    <property type="entry name" value="N-terminal nucleophile aminohydrolases (Ntn hydrolases)"/>
    <property type="match status" value="2"/>
</dbReference>
<feature type="binding site" evidence="2">
    <location>
        <begin position="645"/>
        <end position="647"/>
    </location>
    <ligand>
        <name>L-glutamate</name>
        <dbReference type="ChEBI" id="CHEBI:29985"/>
    </ligand>
</feature>
<evidence type="ECO:0000256" key="3">
    <source>
        <dbReference type="SAM" id="MobiDB-lite"/>
    </source>
</evidence>
<feature type="binding site" evidence="2">
    <location>
        <position position="243"/>
    </location>
    <ligand>
        <name>L-glutamate</name>
        <dbReference type="ChEBI" id="CHEBI:29985"/>
    </ligand>
</feature>
<dbReference type="InterPro" id="IPR000101">
    <property type="entry name" value="GGT_peptidase"/>
</dbReference>
<feature type="compositionally biased region" description="Basic and acidic residues" evidence="3">
    <location>
        <begin position="584"/>
        <end position="594"/>
    </location>
</feature>
<evidence type="ECO:0000313" key="5">
    <source>
        <dbReference type="Proteomes" id="UP001530377"/>
    </source>
</evidence>
<dbReference type="Proteomes" id="UP001530377">
    <property type="component" value="Unassembled WGS sequence"/>
</dbReference>
<feature type="compositionally biased region" description="Acidic residues" evidence="3">
    <location>
        <begin position="252"/>
        <end position="265"/>
    </location>
</feature>
<accession>A0ABD3R7B1</accession>
<name>A0ABD3R7B1_9STRA</name>
<organism evidence="4 5">
    <name type="scientific">Cyclostephanos tholiformis</name>
    <dbReference type="NCBI Taxonomy" id="382380"/>
    <lineage>
        <taxon>Eukaryota</taxon>
        <taxon>Sar</taxon>
        <taxon>Stramenopiles</taxon>
        <taxon>Ochrophyta</taxon>
        <taxon>Bacillariophyta</taxon>
        <taxon>Coscinodiscophyceae</taxon>
        <taxon>Thalassiosirophycidae</taxon>
        <taxon>Stephanodiscales</taxon>
        <taxon>Stephanodiscaceae</taxon>
        <taxon>Cyclostephanos</taxon>
    </lineage>
</organism>
<keyword evidence="5" id="KW-1185">Reference proteome</keyword>
<feature type="binding site" evidence="2">
    <location>
        <position position="734"/>
    </location>
    <ligand>
        <name>L-glutamate</name>
        <dbReference type="ChEBI" id="CHEBI:29985"/>
    </ligand>
</feature>
<feature type="region of interest" description="Disordered" evidence="3">
    <location>
        <begin position="24"/>
        <end position="69"/>
    </location>
</feature>
<feature type="binding site" evidence="2">
    <location>
        <begin position="697"/>
        <end position="698"/>
    </location>
    <ligand>
        <name>L-glutamate</name>
        <dbReference type="ChEBI" id="CHEBI:29985"/>
    </ligand>
</feature>
<feature type="compositionally biased region" description="Basic and acidic residues" evidence="3">
    <location>
        <begin position="266"/>
        <end position="275"/>
    </location>
</feature>
<dbReference type="Gene3D" id="3.60.20.40">
    <property type="match status" value="1"/>
</dbReference>
<dbReference type="InterPro" id="IPR029055">
    <property type="entry name" value="Ntn_hydrolases_N"/>
</dbReference>
<dbReference type="Gene3D" id="1.10.246.130">
    <property type="match status" value="1"/>
</dbReference>
<dbReference type="InterPro" id="IPR043138">
    <property type="entry name" value="GGT_lsub"/>
</dbReference>
<gene>
    <name evidence="4" type="ORF">ACHAXA_009226</name>
</gene>
<feature type="binding site" evidence="2">
    <location>
        <position position="669"/>
    </location>
    <ligand>
        <name>L-glutamate</name>
        <dbReference type="ChEBI" id="CHEBI:29985"/>
    </ligand>
</feature>
<dbReference type="InterPro" id="IPR043137">
    <property type="entry name" value="GGT_ssub_C"/>
</dbReference>
<sequence>MTTPGHAAMSESMESYQRGGLGFVAGGRYRLRPPTTNDDDDDDDRARSSSLPPRRLRQSSDDYDDCDDDGDNDRLILGRGRFSFLGEADDDDDIEADDDRVAVVGGRWRPPRRWRWWFAAALFASAFVISCEFYARGRRADVVVVARHVEKSSCEASSRSSYMDLKNSSTIENVLNGAVATDDKTCSRIGLDVLREGGNAADASIAAALCLGVTNPASSGLGGGAFILVHSDASIAREADRRRSRRSLSTDDGNDDDDDDDDVPFVDERVRRDDDINIDDGEGGGRWGRKVAEFIDCRETAPQNTSPETLNSFLQSPESSTIGGMSIAVPGELRGLELLHRRHGSMPWSRLVRPAYELARDGVVVGRYLASAIERNRMHLRTMPELGKTLTRDGDGTTPLEEGDVMVRARFAETLRSIMEGGSNALYRGELGESLARDILDAGGIITSEDIMNYRPVLRDPLISQVNGHNVVGPGPPSSGGGAVIGALRFLSGFSAPYSSSFDTLSQHRYVEACRHVFAIRMSLSDPKFDSDTNLNAVRDLIEGGYMETLRMGTSDDAVLNMSQYGGPKWAQLNRAAEYSDEGGPVKDAKEGDRRRRMGERTGANNDTTAISFRNLRLFNYLEDHGTTSLSVIDSNRNTVTITSSVNLEFGSKVISPSTGVLLNNQMDDFSSPGQSNSFGLRPSETNFPLPGKRPLSSMSPTMVFRDSSGSGHSPATPQDDLGELVLSLGASGGPKIITAVLQTILNYALVGMPLFESVSAPRIHDQLLYHGAVGTNVERCTLPQGPEIVLSSRTRMALERRGHDLIETDYLGAVQADQMTPLIRSDEDVDGEMVEGRRMRHLCGVDDEWLVAAAAASSSSPSQVIEVHMILVDPPTNEGSEEDSLGSR</sequence>
<reference evidence="4 5" key="1">
    <citation type="submission" date="2024-10" db="EMBL/GenBank/DDBJ databases">
        <title>Updated reference genomes for cyclostephanoid diatoms.</title>
        <authorList>
            <person name="Roberts W.R."/>
            <person name="Alverson A.J."/>
        </authorList>
    </citation>
    <scope>NUCLEOTIDE SEQUENCE [LARGE SCALE GENOMIC DNA]</scope>
    <source>
        <strain evidence="4 5">AJA228-03</strain>
    </source>
</reference>
<feature type="active site" description="Nucleophile" evidence="1">
    <location>
        <position position="627"/>
    </location>
</feature>
<feature type="region of interest" description="Disordered" evidence="3">
    <location>
        <begin position="239"/>
        <end position="284"/>
    </location>
</feature>
<dbReference type="AlphaFoldDB" id="A0ABD3R7B1"/>
<comment type="caution">
    <text evidence="4">The sequence shown here is derived from an EMBL/GenBank/DDBJ whole genome shotgun (WGS) entry which is preliminary data.</text>
</comment>
<evidence type="ECO:0000313" key="4">
    <source>
        <dbReference type="EMBL" id="KAL3808673.1"/>
    </source>
</evidence>
<proteinExistence type="predicted"/>
<evidence type="ECO:0000256" key="1">
    <source>
        <dbReference type="PIRSR" id="PIRSR600101-1"/>
    </source>
</evidence>
<dbReference type="EMBL" id="JALLPB020000480">
    <property type="protein sequence ID" value="KAL3808673.1"/>
    <property type="molecule type" value="Genomic_DNA"/>
</dbReference>
<dbReference type="PANTHER" id="PTHR11686">
    <property type="entry name" value="GAMMA GLUTAMYL TRANSPEPTIDASE"/>
    <property type="match status" value="1"/>
</dbReference>
<feature type="region of interest" description="Disordered" evidence="3">
    <location>
        <begin position="577"/>
        <end position="606"/>
    </location>
</feature>
<dbReference type="PANTHER" id="PTHR11686:SF9">
    <property type="entry name" value="RE13973P"/>
    <property type="match status" value="1"/>
</dbReference>
<evidence type="ECO:0000256" key="2">
    <source>
        <dbReference type="PIRSR" id="PIRSR600101-2"/>
    </source>
</evidence>
<protein>
    <submittedName>
        <fullName evidence="4">Uncharacterized protein</fullName>
    </submittedName>
</protein>